<reference evidence="3" key="1">
    <citation type="submission" date="2016-11" db="UniProtKB">
        <authorList>
            <consortium name="WormBaseParasite"/>
        </authorList>
    </citation>
    <scope>IDENTIFICATION</scope>
</reference>
<organism evidence="2 3">
    <name type="scientific">Caenorhabditis tropicalis</name>
    <dbReference type="NCBI Taxonomy" id="1561998"/>
    <lineage>
        <taxon>Eukaryota</taxon>
        <taxon>Metazoa</taxon>
        <taxon>Ecdysozoa</taxon>
        <taxon>Nematoda</taxon>
        <taxon>Chromadorea</taxon>
        <taxon>Rhabditida</taxon>
        <taxon>Rhabditina</taxon>
        <taxon>Rhabditomorpha</taxon>
        <taxon>Rhabditoidea</taxon>
        <taxon>Rhabditidae</taxon>
        <taxon>Peloderinae</taxon>
        <taxon>Caenorhabditis</taxon>
    </lineage>
</organism>
<keyword evidence="2" id="KW-1185">Reference proteome</keyword>
<sequence length="313" mass="38445">MKCEYFLKQPEAEISIVDSYRRYLRKYEKSMECYQIFFDFHNECNEFSNKLSINLRNSYNEIAMNLDNSVKKLMKLKQREMIIRRENLKLLIESAEDRGDEEREIEVNELIEMNSKFNEITESFDLSVQEIDEIDEEVQKKMNELEENYTRERLVKIDLKEFQKFYKYQSLLKEYEIANDELNSCKMRKRKSFNEVDNWTKMENDLTKIEEAIRVLDEKKALNEEKESSKEEEYTEQKAHLEKFRSFLQMEMIEELFENKKETMDLIEKYQRISFLNLMQLEYFPQCQRDNIDDFVFNDFIADFKLMKFRNRF</sequence>
<dbReference type="Proteomes" id="UP000095282">
    <property type="component" value="Unplaced"/>
</dbReference>
<proteinExistence type="predicted"/>
<evidence type="ECO:0000313" key="2">
    <source>
        <dbReference type="Proteomes" id="UP000095282"/>
    </source>
</evidence>
<dbReference type="AlphaFoldDB" id="A0A1I7TFW6"/>
<protein>
    <submittedName>
        <fullName evidence="3">Uncharacterized protein</fullName>
    </submittedName>
</protein>
<dbReference type="WBParaSite" id="Csp11.Scaffold604.g5541.t1">
    <property type="protein sequence ID" value="Csp11.Scaffold604.g5541.t1"/>
    <property type="gene ID" value="Csp11.Scaffold604.g5541"/>
</dbReference>
<accession>A0A1I7TFW6</accession>
<name>A0A1I7TFW6_9PELO</name>
<keyword evidence="1" id="KW-0175">Coiled coil</keyword>
<feature type="coiled-coil region" evidence="1">
    <location>
        <begin position="128"/>
        <end position="273"/>
    </location>
</feature>
<evidence type="ECO:0000256" key="1">
    <source>
        <dbReference type="SAM" id="Coils"/>
    </source>
</evidence>
<evidence type="ECO:0000313" key="3">
    <source>
        <dbReference type="WBParaSite" id="Csp11.Scaffold604.g5541.t1"/>
    </source>
</evidence>